<organism evidence="2 3">
    <name type="scientific">Acer saccharum</name>
    <name type="common">Sugar maple</name>
    <dbReference type="NCBI Taxonomy" id="4024"/>
    <lineage>
        <taxon>Eukaryota</taxon>
        <taxon>Viridiplantae</taxon>
        <taxon>Streptophyta</taxon>
        <taxon>Embryophyta</taxon>
        <taxon>Tracheophyta</taxon>
        <taxon>Spermatophyta</taxon>
        <taxon>Magnoliopsida</taxon>
        <taxon>eudicotyledons</taxon>
        <taxon>Gunneridae</taxon>
        <taxon>Pentapetalae</taxon>
        <taxon>rosids</taxon>
        <taxon>malvids</taxon>
        <taxon>Sapindales</taxon>
        <taxon>Sapindaceae</taxon>
        <taxon>Hippocastanoideae</taxon>
        <taxon>Acereae</taxon>
        <taxon>Acer</taxon>
    </lineage>
</organism>
<dbReference type="AlphaFoldDB" id="A0AA39VFM4"/>
<evidence type="ECO:0000313" key="2">
    <source>
        <dbReference type="EMBL" id="KAK0578320.1"/>
    </source>
</evidence>
<keyword evidence="1" id="KW-1133">Transmembrane helix</keyword>
<evidence type="ECO:0000313" key="3">
    <source>
        <dbReference type="Proteomes" id="UP001168877"/>
    </source>
</evidence>
<proteinExistence type="predicted"/>
<dbReference type="Proteomes" id="UP001168877">
    <property type="component" value="Unassembled WGS sequence"/>
</dbReference>
<keyword evidence="3" id="KW-1185">Reference proteome</keyword>
<sequence length="88" mass="9452">MCMCASFSHIHTLSFVAYLVAAVVVAVVTGGGGYVSAELSIKWKHVSSVAEIEGSFFFIDQCQLINSVNQNRTVTVPSVISLSLCRLL</sequence>
<reference evidence="2" key="2">
    <citation type="submission" date="2023-06" db="EMBL/GenBank/DDBJ databases">
        <authorList>
            <person name="Swenson N.G."/>
            <person name="Wegrzyn J.L."/>
            <person name="Mcevoy S.L."/>
        </authorList>
    </citation>
    <scope>NUCLEOTIDE SEQUENCE</scope>
    <source>
        <strain evidence="2">NS2018</strain>
        <tissue evidence="2">Leaf</tissue>
    </source>
</reference>
<accession>A0AA39VFM4</accession>
<comment type="caution">
    <text evidence="2">The sequence shown here is derived from an EMBL/GenBank/DDBJ whole genome shotgun (WGS) entry which is preliminary data.</text>
</comment>
<reference evidence="2" key="1">
    <citation type="journal article" date="2022" name="Plant J.">
        <title>Strategies of tolerance reflected in two North American maple genomes.</title>
        <authorList>
            <person name="McEvoy S.L."/>
            <person name="Sezen U.U."/>
            <person name="Trouern-Trend A."/>
            <person name="McMahon S.M."/>
            <person name="Schaberg P.G."/>
            <person name="Yang J."/>
            <person name="Wegrzyn J.L."/>
            <person name="Swenson N.G."/>
        </authorList>
    </citation>
    <scope>NUCLEOTIDE SEQUENCE</scope>
    <source>
        <strain evidence="2">NS2018</strain>
    </source>
</reference>
<feature type="transmembrane region" description="Helical" evidence="1">
    <location>
        <begin position="15"/>
        <end position="35"/>
    </location>
</feature>
<name>A0AA39VFM4_ACESA</name>
<keyword evidence="1" id="KW-0812">Transmembrane</keyword>
<gene>
    <name evidence="2" type="ORF">LWI29_008582</name>
</gene>
<dbReference type="EMBL" id="JAUESC010000385">
    <property type="protein sequence ID" value="KAK0578320.1"/>
    <property type="molecule type" value="Genomic_DNA"/>
</dbReference>
<keyword evidence="1" id="KW-0472">Membrane</keyword>
<evidence type="ECO:0000256" key="1">
    <source>
        <dbReference type="SAM" id="Phobius"/>
    </source>
</evidence>
<protein>
    <submittedName>
        <fullName evidence="2">Uncharacterized protein</fullName>
    </submittedName>
</protein>